<dbReference type="Pfam" id="PF07081">
    <property type="entry name" value="DUF1349"/>
    <property type="match status" value="1"/>
</dbReference>
<organism evidence="1 2">
    <name type="scientific">Fusarium tricinctum</name>
    <dbReference type="NCBI Taxonomy" id="61284"/>
    <lineage>
        <taxon>Eukaryota</taxon>
        <taxon>Fungi</taxon>
        <taxon>Dikarya</taxon>
        <taxon>Ascomycota</taxon>
        <taxon>Pezizomycotina</taxon>
        <taxon>Sordariomycetes</taxon>
        <taxon>Hypocreomycetidae</taxon>
        <taxon>Hypocreales</taxon>
        <taxon>Nectriaceae</taxon>
        <taxon>Fusarium</taxon>
        <taxon>Fusarium tricinctum species complex</taxon>
    </lineage>
</organism>
<keyword evidence="2" id="KW-1185">Reference proteome</keyword>
<evidence type="ECO:0000313" key="1">
    <source>
        <dbReference type="EMBL" id="KAH7233125.1"/>
    </source>
</evidence>
<proteinExistence type="predicted"/>
<dbReference type="OrthoDB" id="42525at2759"/>
<dbReference type="InterPro" id="IPR009784">
    <property type="entry name" value="DUF1349"/>
</dbReference>
<accession>A0A8K0RKS8</accession>
<gene>
    <name evidence="1" type="ORF">BKA59DRAFT_487684</name>
</gene>
<sequence length="213" mass="22989">MNFALFSGVPDQPALPADPCSEPFSLAAVAGPDVWRTPACAGGRDDFNGPIYATPLALGSFKNAKVTISGDFDTPYSQGGLILFMPNSPITDVAGRKSLEKSPDTWIKAGIEHVDSQLFASVAAGKPYSDWSLVKLDQNRATFEMEKSKGSLWIYVTGSDGQRTPVRKLTWVFDIEREEDVWVGVTACMPKGDGSENGGALQVQFSDFSIKTE</sequence>
<protein>
    <submittedName>
        <fullName evidence="1">Uncharacterized protein</fullName>
    </submittedName>
</protein>
<dbReference type="PANTHER" id="PTHR35332:SF2">
    <property type="entry name" value="REGULATION OF ENOLASE PROTEIN 1"/>
    <property type="match status" value="1"/>
</dbReference>
<reference evidence="1" key="1">
    <citation type="journal article" date="2021" name="Nat. Commun.">
        <title>Genetic determinants of endophytism in the Arabidopsis root mycobiome.</title>
        <authorList>
            <person name="Mesny F."/>
            <person name="Miyauchi S."/>
            <person name="Thiergart T."/>
            <person name="Pickel B."/>
            <person name="Atanasova L."/>
            <person name="Karlsson M."/>
            <person name="Huettel B."/>
            <person name="Barry K.W."/>
            <person name="Haridas S."/>
            <person name="Chen C."/>
            <person name="Bauer D."/>
            <person name="Andreopoulos W."/>
            <person name="Pangilinan J."/>
            <person name="LaButti K."/>
            <person name="Riley R."/>
            <person name="Lipzen A."/>
            <person name="Clum A."/>
            <person name="Drula E."/>
            <person name="Henrissat B."/>
            <person name="Kohler A."/>
            <person name="Grigoriev I.V."/>
            <person name="Martin F.M."/>
            <person name="Hacquard S."/>
        </authorList>
    </citation>
    <scope>NUCLEOTIDE SEQUENCE</scope>
    <source>
        <strain evidence="1">MPI-SDFR-AT-0068</strain>
    </source>
</reference>
<dbReference type="Proteomes" id="UP000813427">
    <property type="component" value="Unassembled WGS sequence"/>
</dbReference>
<dbReference type="EMBL" id="JAGPXF010000008">
    <property type="protein sequence ID" value="KAH7233125.1"/>
    <property type="molecule type" value="Genomic_DNA"/>
</dbReference>
<comment type="caution">
    <text evidence="1">The sequence shown here is derived from an EMBL/GenBank/DDBJ whole genome shotgun (WGS) entry which is preliminary data.</text>
</comment>
<dbReference type="PANTHER" id="PTHR35332">
    <property type="entry name" value="REGULATION OF ENOLASE PROTEIN 1"/>
    <property type="match status" value="1"/>
</dbReference>
<evidence type="ECO:0000313" key="2">
    <source>
        <dbReference type="Proteomes" id="UP000813427"/>
    </source>
</evidence>
<name>A0A8K0RKS8_9HYPO</name>
<dbReference type="Gene3D" id="2.60.120.200">
    <property type="match status" value="1"/>
</dbReference>
<dbReference type="AlphaFoldDB" id="A0A8K0RKS8"/>